<feature type="domain" description="SAWADEE" evidence="1">
    <location>
        <begin position="10"/>
        <end position="150"/>
    </location>
</feature>
<dbReference type="InterPro" id="IPR032001">
    <property type="entry name" value="SAWADEE_dom"/>
</dbReference>
<evidence type="ECO:0000259" key="1">
    <source>
        <dbReference type="Pfam" id="PF16719"/>
    </source>
</evidence>
<comment type="caution">
    <text evidence="2">The sequence shown here is derived from an EMBL/GenBank/DDBJ whole genome shotgun (WGS) entry which is preliminary data.</text>
</comment>
<dbReference type="Pfam" id="PF16719">
    <property type="entry name" value="SAWADEE"/>
    <property type="match status" value="1"/>
</dbReference>
<protein>
    <recommendedName>
        <fullName evidence="1">SAWADEE domain-containing protein</fullName>
    </recommendedName>
</protein>
<evidence type="ECO:0000313" key="3">
    <source>
        <dbReference type="Proteomes" id="UP001371456"/>
    </source>
</evidence>
<gene>
    <name evidence="2" type="ORF">RDI58_018226</name>
</gene>
<dbReference type="Proteomes" id="UP001371456">
    <property type="component" value="Unassembled WGS sequence"/>
</dbReference>
<accession>A0AAN8TG48</accession>
<sequence>MANSRKRKGYHLEYRASDDDSWYSVRLVTKGQTMTVKYEGYTEECDEVFHAGDFKSKKEVDELVKRFRSVSPQMQDSECGSLKEGMIVCVGCNAFGGEDMLFYDAVIEAIHNVDHSFCNGEEECLCTFVISWLHGPKKGYLTDTGIEGMCILKGVAQFGPKIASFLKLVNRNLGKSSCMLIAASKYEISASEGSSCENGGSNLSMISSFEASFHCIGTNNVKSIVAVTTGATNSKYSRLWEDDKDLGGQCPSSHFMFIENLERNLLPSSFRDFIHEHTSVPSQAYILPSPSMPYTRGIIVVDSEDKCQKILQFLDNPAHLIVSSTGRPLVITERKLRHGMIKMWSGSYEPQDMCLVMDKDLMVVHSGTEAYERAKKLKDLFLEFMSHQRLLYKKFSVEEIMLFQTQQQLNQIIDV</sequence>
<evidence type="ECO:0000313" key="2">
    <source>
        <dbReference type="EMBL" id="KAK6784771.1"/>
    </source>
</evidence>
<organism evidence="2 3">
    <name type="scientific">Solanum bulbocastanum</name>
    <name type="common">Wild potato</name>
    <dbReference type="NCBI Taxonomy" id="147425"/>
    <lineage>
        <taxon>Eukaryota</taxon>
        <taxon>Viridiplantae</taxon>
        <taxon>Streptophyta</taxon>
        <taxon>Embryophyta</taxon>
        <taxon>Tracheophyta</taxon>
        <taxon>Spermatophyta</taxon>
        <taxon>Magnoliopsida</taxon>
        <taxon>eudicotyledons</taxon>
        <taxon>Gunneridae</taxon>
        <taxon>Pentapetalae</taxon>
        <taxon>asterids</taxon>
        <taxon>lamiids</taxon>
        <taxon>Solanales</taxon>
        <taxon>Solanaceae</taxon>
        <taxon>Solanoideae</taxon>
        <taxon>Solaneae</taxon>
        <taxon>Solanum</taxon>
    </lineage>
</organism>
<dbReference type="Gene3D" id="2.30.30.140">
    <property type="match status" value="1"/>
</dbReference>
<dbReference type="PANTHER" id="PTHR36384">
    <property type="entry name" value="SAWADEE PROTEIN"/>
    <property type="match status" value="1"/>
</dbReference>
<proteinExistence type="predicted"/>
<dbReference type="EMBL" id="JBANQN010000007">
    <property type="protein sequence ID" value="KAK6784771.1"/>
    <property type="molecule type" value="Genomic_DNA"/>
</dbReference>
<dbReference type="AlphaFoldDB" id="A0AAN8TG48"/>
<dbReference type="GO" id="GO:0003682">
    <property type="term" value="F:chromatin binding"/>
    <property type="evidence" value="ECO:0007669"/>
    <property type="project" value="InterPro"/>
</dbReference>
<reference evidence="2 3" key="1">
    <citation type="submission" date="2024-02" db="EMBL/GenBank/DDBJ databases">
        <title>de novo genome assembly of Solanum bulbocastanum strain 11H21.</title>
        <authorList>
            <person name="Hosaka A.J."/>
        </authorList>
    </citation>
    <scope>NUCLEOTIDE SEQUENCE [LARGE SCALE GENOMIC DNA]</scope>
    <source>
        <tissue evidence="2">Young leaves</tissue>
    </source>
</reference>
<name>A0AAN8TG48_SOLBU</name>
<dbReference type="PANTHER" id="PTHR36384:SF2">
    <property type="entry name" value="SAWADEE DOMAIN-CONTAINING PROTEIN"/>
    <property type="match status" value="1"/>
</dbReference>
<keyword evidence="3" id="KW-1185">Reference proteome</keyword>